<feature type="transmembrane region" description="Helical" evidence="6">
    <location>
        <begin position="77"/>
        <end position="98"/>
    </location>
</feature>
<keyword evidence="4 6" id="KW-1133">Transmembrane helix</keyword>
<evidence type="ECO:0000313" key="8">
    <source>
        <dbReference type="EMBL" id="BAO44271.1"/>
    </source>
</evidence>
<sequence>MSIPTPEFSYKQFVIYVVGGGLTAAIDLSITWIMLEMGIWYVGAVSVGFIFSLLFNYLFHSIVTFTVSISRNSLVKFLIVVAVNYMIMLSIVVFFTSAIGQSVLLGKVVSLPIMAVQGYLLGKHWAFKYAENPNP</sequence>
<proteinExistence type="inferred from homology"/>
<reference evidence="8 9" key="1">
    <citation type="journal article" date="2014" name="PLoS ONE">
        <title>Physiological and genomic features of a novel sulfur-oxidizing gammaproteobacterium belonging to a previously uncultivated symbiotic lineage isolated from a hydrothermal vent.</title>
        <authorList>
            <person name="Nunoura T."/>
            <person name="Takaki Y."/>
            <person name="Kazama H."/>
            <person name="Kakuta J."/>
            <person name="Shimamura S."/>
            <person name="Makita H."/>
            <person name="Hirai M."/>
            <person name="Miyazaki M."/>
            <person name="Takai K."/>
        </authorList>
    </citation>
    <scope>NUCLEOTIDE SEQUENCE [LARGE SCALE GENOMIC DNA]</scope>
    <source>
        <strain evidence="8 9">Hiromi1</strain>
    </source>
</reference>
<evidence type="ECO:0000256" key="3">
    <source>
        <dbReference type="ARBA" id="ARBA00022692"/>
    </source>
</evidence>
<keyword evidence="5 6" id="KW-0472">Membrane</keyword>
<evidence type="ECO:0000313" key="9">
    <source>
        <dbReference type="Proteomes" id="UP000031631"/>
    </source>
</evidence>
<protein>
    <recommendedName>
        <fullName evidence="7">GtrA/DPMS transmembrane domain-containing protein</fullName>
    </recommendedName>
</protein>
<dbReference type="GO" id="GO:0005886">
    <property type="term" value="C:plasma membrane"/>
    <property type="evidence" value="ECO:0007669"/>
    <property type="project" value="TreeGrafter"/>
</dbReference>
<comment type="similarity">
    <text evidence="2">Belongs to the GtrA family.</text>
</comment>
<keyword evidence="9" id="KW-1185">Reference proteome</keyword>
<dbReference type="KEGG" id="tbn:TBH_C1347"/>
<dbReference type="PANTHER" id="PTHR38459:SF1">
    <property type="entry name" value="PROPHAGE BACTOPRENOL-LINKED GLUCOSE TRANSLOCASE HOMOLOG"/>
    <property type="match status" value="1"/>
</dbReference>
<dbReference type="AlphaFoldDB" id="A0A7U6JHG1"/>
<evidence type="ECO:0000256" key="6">
    <source>
        <dbReference type="SAM" id="Phobius"/>
    </source>
</evidence>
<evidence type="ECO:0000256" key="5">
    <source>
        <dbReference type="ARBA" id="ARBA00023136"/>
    </source>
</evidence>
<name>A0A7U6JHG1_9GAMM</name>
<dbReference type="EMBL" id="AP012273">
    <property type="protein sequence ID" value="BAO44271.1"/>
    <property type="molecule type" value="Genomic_DNA"/>
</dbReference>
<dbReference type="RefSeq" id="WP_172649473.1">
    <property type="nucleotide sequence ID" value="NZ_AP012273.1"/>
</dbReference>
<evidence type="ECO:0000256" key="4">
    <source>
        <dbReference type="ARBA" id="ARBA00022989"/>
    </source>
</evidence>
<dbReference type="InterPro" id="IPR051401">
    <property type="entry name" value="GtrA_CellWall_Glycosyl"/>
</dbReference>
<evidence type="ECO:0000256" key="1">
    <source>
        <dbReference type="ARBA" id="ARBA00004141"/>
    </source>
</evidence>
<dbReference type="GO" id="GO:0000271">
    <property type="term" value="P:polysaccharide biosynthetic process"/>
    <property type="evidence" value="ECO:0007669"/>
    <property type="project" value="InterPro"/>
</dbReference>
<dbReference type="Pfam" id="PF04138">
    <property type="entry name" value="GtrA_DPMS_TM"/>
    <property type="match status" value="1"/>
</dbReference>
<feature type="transmembrane region" description="Helical" evidence="6">
    <location>
        <begin position="104"/>
        <end position="122"/>
    </location>
</feature>
<evidence type="ECO:0000256" key="2">
    <source>
        <dbReference type="ARBA" id="ARBA00009399"/>
    </source>
</evidence>
<dbReference type="InterPro" id="IPR007267">
    <property type="entry name" value="GtrA_DPMS_TM"/>
</dbReference>
<accession>A0A7U6JHG1</accession>
<dbReference type="PANTHER" id="PTHR38459">
    <property type="entry name" value="PROPHAGE BACTOPRENOL-LINKED GLUCOSE TRANSLOCASE HOMOLOG"/>
    <property type="match status" value="1"/>
</dbReference>
<feature type="transmembrane region" description="Helical" evidence="6">
    <location>
        <begin position="39"/>
        <end position="65"/>
    </location>
</feature>
<organism evidence="8 9">
    <name type="scientific">Thiolapillus brandeum</name>
    <dbReference type="NCBI Taxonomy" id="1076588"/>
    <lineage>
        <taxon>Bacteria</taxon>
        <taxon>Pseudomonadati</taxon>
        <taxon>Pseudomonadota</taxon>
        <taxon>Gammaproteobacteria</taxon>
        <taxon>Chromatiales</taxon>
        <taxon>Sedimenticolaceae</taxon>
        <taxon>Thiolapillus</taxon>
    </lineage>
</organism>
<keyword evidence="3 6" id="KW-0812">Transmembrane</keyword>
<feature type="transmembrane region" description="Helical" evidence="6">
    <location>
        <begin position="12"/>
        <end position="33"/>
    </location>
</feature>
<evidence type="ECO:0000259" key="7">
    <source>
        <dbReference type="Pfam" id="PF04138"/>
    </source>
</evidence>
<dbReference type="Proteomes" id="UP000031631">
    <property type="component" value="Chromosome"/>
</dbReference>
<gene>
    <name evidence="8" type="ORF">TBH_C1347</name>
</gene>
<comment type="subcellular location">
    <subcellularLocation>
        <location evidence="1">Membrane</location>
        <topology evidence="1">Multi-pass membrane protein</topology>
    </subcellularLocation>
</comment>
<feature type="domain" description="GtrA/DPMS transmembrane" evidence="7">
    <location>
        <begin position="16"/>
        <end position="127"/>
    </location>
</feature>